<keyword evidence="2" id="KW-1133">Transmembrane helix</keyword>
<sequence length="476" mass="50701">MLLCPFARRPSSRKKRSWHSRRWEINPERLRRVFAKLPEPARAELLDPDTLTQLVAEGAVHAALLGGGMDAAEADRVLRRKLSPPFLAAALAFFREALAGDERTPPVLPRELVYHQVLLPLPPSMDPQRQVDPDAAALVTVARACKLPRERQPREARDARRQNRVLRQCDGCGAYKSSVEFYACCLHDEQRVCRVCMLARPAEPFGEHLTEERRTAPVAIGATASVAGALLLRSTMVLGAGGAFVLALWLFLTVLLPVGVAQLHAVFPSLFGAEEQNDPSGASAGAPTASLPDATGAADVGAKEAPPSFFELTANTRAALGVAGAALLPSITLLGSRGTLAVSLWIAAAILLPLGVARLHALCPSLFGMVAGDPQRWLFETSAKSMEKTLVSLEGAPPSPFRGEPPAAASDSPPAFAAPDGMTEEQQLEWAGQVASLLEVVARLEAKVEAPPSPEPPSSYAVHGDDDSGFESESQA</sequence>
<keyword evidence="2" id="KW-0472">Membrane</keyword>
<reference evidence="3" key="2">
    <citation type="submission" date="2024-10" db="UniProtKB">
        <authorList>
            <consortium name="EnsemblProtists"/>
        </authorList>
    </citation>
    <scope>IDENTIFICATION</scope>
</reference>
<organism evidence="3 4">
    <name type="scientific">Emiliania huxleyi (strain CCMP1516)</name>
    <dbReference type="NCBI Taxonomy" id="280463"/>
    <lineage>
        <taxon>Eukaryota</taxon>
        <taxon>Haptista</taxon>
        <taxon>Haptophyta</taxon>
        <taxon>Prymnesiophyceae</taxon>
        <taxon>Isochrysidales</taxon>
        <taxon>Noelaerhabdaceae</taxon>
        <taxon>Emiliania</taxon>
    </lineage>
</organism>
<dbReference type="EnsemblProtists" id="EOD41153">
    <property type="protein sequence ID" value="EOD41153"/>
    <property type="gene ID" value="EMIHUDRAFT_199372"/>
</dbReference>
<name>A0A0D3KZG8_EMIH1</name>
<dbReference type="HOGENOM" id="CLU_574188_0_0_1"/>
<dbReference type="GeneID" id="17286422"/>
<feature type="compositionally biased region" description="Low complexity" evidence="1">
    <location>
        <begin position="405"/>
        <end position="420"/>
    </location>
</feature>
<proteinExistence type="predicted"/>
<dbReference type="AlphaFoldDB" id="A0A0D3KZG8"/>
<evidence type="ECO:0000313" key="3">
    <source>
        <dbReference type="EnsemblProtists" id="EOD41153"/>
    </source>
</evidence>
<feature type="transmembrane region" description="Helical" evidence="2">
    <location>
        <begin position="342"/>
        <end position="361"/>
    </location>
</feature>
<evidence type="ECO:0000256" key="2">
    <source>
        <dbReference type="SAM" id="Phobius"/>
    </source>
</evidence>
<evidence type="ECO:0000256" key="1">
    <source>
        <dbReference type="SAM" id="MobiDB-lite"/>
    </source>
</evidence>
<reference evidence="4" key="1">
    <citation type="journal article" date="2013" name="Nature">
        <title>Pan genome of the phytoplankton Emiliania underpins its global distribution.</title>
        <authorList>
            <person name="Read B.A."/>
            <person name="Kegel J."/>
            <person name="Klute M.J."/>
            <person name="Kuo A."/>
            <person name="Lefebvre S.C."/>
            <person name="Maumus F."/>
            <person name="Mayer C."/>
            <person name="Miller J."/>
            <person name="Monier A."/>
            <person name="Salamov A."/>
            <person name="Young J."/>
            <person name="Aguilar M."/>
            <person name="Claverie J.M."/>
            <person name="Frickenhaus S."/>
            <person name="Gonzalez K."/>
            <person name="Herman E.K."/>
            <person name="Lin Y.C."/>
            <person name="Napier J."/>
            <person name="Ogata H."/>
            <person name="Sarno A.F."/>
            <person name="Shmutz J."/>
            <person name="Schroeder D."/>
            <person name="de Vargas C."/>
            <person name="Verret F."/>
            <person name="von Dassow P."/>
            <person name="Valentin K."/>
            <person name="Van de Peer Y."/>
            <person name="Wheeler G."/>
            <person name="Dacks J.B."/>
            <person name="Delwiche C.F."/>
            <person name="Dyhrman S.T."/>
            <person name="Glockner G."/>
            <person name="John U."/>
            <person name="Richards T."/>
            <person name="Worden A.Z."/>
            <person name="Zhang X."/>
            <person name="Grigoriev I.V."/>
            <person name="Allen A.E."/>
            <person name="Bidle K."/>
            <person name="Borodovsky M."/>
            <person name="Bowler C."/>
            <person name="Brownlee C."/>
            <person name="Cock J.M."/>
            <person name="Elias M."/>
            <person name="Gladyshev V.N."/>
            <person name="Groth M."/>
            <person name="Guda C."/>
            <person name="Hadaegh A."/>
            <person name="Iglesias-Rodriguez M.D."/>
            <person name="Jenkins J."/>
            <person name="Jones B.M."/>
            <person name="Lawson T."/>
            <person name="Leese F."/>
            <person name="Lindquist E."/>
            <person name="Lobanov A."/>
            <person name="Lomsadze A."/>
            <person name="Malik S.B."/>
            <person name="Marsh M.E."/>
            <person name="Mackinder L."/>
            <person name="Mock T."/>
            <person name="Mueller-Roeber B."/>
            <person name="Pagarete A."/>
            <person name="Parker M."/>
            <person name="Probert I."/>
            <person name="Quesneville H."/>
            <person name="Raines C."/>
            <person name="Rensing S.A."/>
            <person name="Riano-Pachon D.M."/>
            <person name="Richier S."/>
            <person name="Rokitta S."/>
            <person name="Shiraiwa Y."/>
            <person name="Soanes D.M."/>
            <person name="van der Giezen M."/>
            <person name="Wahlund T.M."/>
            <person name="Williams B."/>
            <person name="Wilson W."/>
            <person name="Wolfe G."/>
            <person name="Wurch L.L."/>
        </authorList>
    </citation>
    <scope>NUCLEOTIDE SEQUENCE</scope>
</reference>
<feature type="region of interest" description="Disordered" evidence="1">
    <location>
        <begin position="393"/>
        <end position="425"/>
    </location>
</feature>
<feature type="transmembrane region" description="Helical" evidence="2">
    <location>
        <begin position="318"/>
        <end position="335"/>
    </location>
</feature>
<dbReference type="KEGG" id="ehx:EMIHUDRAFT_199372"/>
<feature type="transmembrane region" description="Helical" evidence="2">
    <location>
        <begin position="237"/>
        <end position="260"/>
    </location>
</feature>
<feature type="region of interest" description="Disordered" evidence="1">
    <location>
        <begin position="447"/>
        <end position="476"/>
    </location>
</feature>
<dbReference type="PaxDb" id="2903-EOD41153"/>
<evidence type="ECO:0000313" key="4">
    <source>
        <dbReference type="Proteomes" id="UP000013827"/>
    </source>
</evidence>
<keyword evidence="4" id="KW-1185">Reference proteome</keyword>
<protein>
    <submittedName>
        <fullName evidence="3">Uncharacterized protein</fullName>
    </submittedName>
</protein>
<dbReference type="Proteomes" id="UP000013827">
    <property type="component" value="Unassembled WGS sequence"/>
</dbReference>
<accession>A0A0D3KZG8</accession>
<dbReference type="RefSeq" id="XP_005793582.1">
    <property type="nucleotide sequence ID" value="XM_005793525.1"/>
</dbReference>
<keyword evidence="2" id="KW-0812">Transmembrane</keyword>